<protein>
    <recommendedName>
        <fullName evidence="12">Solute carrier family 13 member 1</fullName>
    </recommendedName>
</protein>
<dbReference type="PANTHER" id="PTHR10283:SF65">
    <property type="entry name" value="SOLUTE CARRIER FAMILY 13 MEMBER 1"/>
    <property type="match status" value="1"/>
</dbReference>
<evidence type="ECO:0008006" key="12">
    <source>
        <dbReference type="Google" id="ProtNLM"/>
    </source>
</evidence>
<evidence type="ECO:0000256" key="6">
    <source>
        <dbReference type="ARBA" id="ARBA00023136"/>
    </source>
</evidence>
<comment type="similarity">
    <text evidence="2">Belongs to the SLC13A/DASS transporter (TC 2.A.47) family. NADC subfamily.</text>
</comment>
<feature type="transmembrane region" description="Helical" evidence="9">
    <location>
        <begin position="48"/>
        <end position="66"/>
    </location>
</feature>
<keyword evidence="3 9" id="KW-0812">Transmembrane</keyword>
<evidence type="ECO:0000256" key="2">
    <source>
        <dbReference type="ARBA" id="ARBA00006772"/>
    </source>
</evidence>
<keyword evidence="5" id="KW-0915">Sodium</keyword>
<dbReference type="Proteomes" id="UP000308365">
    <property type="component" value="Unassembled WGS sequence"/>
</dbReference>
<evidence type="ECO:0000256" key="3">
    <source>
        <dbReference type="ARBA" id="ARBA00022692"/>
    </source>
</evidence>
<comment type="subcellular location">
    <subcellularLocation>
        <location evidence="1">Membrane</location>
        <topology evidence="1">Multi-pass membrane protein</topology>
    </subcellularLocation>
</comment>
<dbReference type="InterPro" id="IPR001898">
    <property type="entry name" value="SLC13A/DASS"/>
</dbReference>
<dbReference type="GO" id="GO:0015382">
    <property type="term" value="F:sodium:sulfate symporter activity"/>
    <property type="evidence" value="ECO:0007669"/>
    <property type="project" value="TreeGrafter"/>
</dbReference>
<keyword evidence="4 9" id="KW-1133">Transmembrane helix</keyword>
<feature type="non-terminal residue" evidence="10">
    <location>
        <position position="1"/>
    </location>
</feature>
<dbReference type="AlphaFoldDB" id="A0A4U1EHY8"/>
<comment type="caution">
    <text evidence="10">The sequence shown here is derived from an EMBL/GenBank/DDBJ whole genome shotgun (WGS) entry which is preliminary data.</text>
</comment>
<evidence type="ECO:0000256" key="8">
    <source>
        <dbReference type="SAM" id="MobiDB-lite"/>
    </source>
</evidence>
<feature type="transmembrane region" description="Helical" evidence="9">
    <location>
        <begin position="6"/>
        <end position="36"/>
    </location>
</feature>
<reference evidence="11" key="1">
    <citation type="journal article" date="2019" name="IScience">
        <title>Narwhal Genome Reveals Long-Term Low Genetic Diversity despite Current Large Abundance Size.</title>
        <authorList>
            <person name="Westbury M.V."/>
            <person name="Petersen B."/>
            <person name="Garde E."/>
            <person name="Heide-Jorgensen M.P."/>
            <person name="Lorenzen E.D."/>
        </authorList>
    </citation>
    <scope>NUCLEOTIDE SEQUENCE [LARGE SCALE GENOMIC DNA]</scope>
</reference>
<dbReference type="GO" id="GO:0005886">
    <property type="term" value="C:plasma membrane"/>
    <property type="evidence" value="ECO:0007669"/>
    <property type="project" value="TreeGrafter"/>
</dbReference>
<dbReference type="Pfam" id="PF00939">
    <property type="entry name" value="Na_sulph_symp"/>
    <property type="match status" value="1"/>
</dbReference>
<name>A0A4U1EHY8_MONMO</name>
<sequence>EAECAYILFVVATFWLTEPLPLSVTALLPALMLPMFGIMPSKKVASAYFKDFHLLLIGVICLATSIEKWNLHKRIALRMVMMVGVNPAWLTLGFMSSTAFLSMWLSNTSTTAMVMPIMEAVAQQIISAEAEVEATQMTYISGSTNYGLETDENVNGHETSERKEKTKPVPGYSNDAGKISSKMELEKVH</sequence>
<evidence type="ECO:0000256" key="9">
    <source>
        <dbReference type="SAM" id="Phobius"/>
    </source>
</evidence>
<accession>A0A4U1EHY8</accession>
<dbReference type="PANTHER" id="PTHR10283">
    <property type="entry name" value="SOLUTE CARRIER FAMILY 13 MEMBER"/>
    <property type="match status" value="1"/>
</dbReference>
<proteinExistence type="inferred from homology"/>
<evidence type="ECO:0000313" key="11">
    <source>
        <dbReference type="Proteomes" id="UP000308365"/>
    </source>
</evidence>
<evidence type="ECO:0000256" key="5">
    <source>
        <dbReference type="ARBA" id="ARBA00023053"/>
    </source>
</evidence>
<keyword evidence="7" id="KW-0813">Transport</keyword>
<evidence type="ECO:0000256" key="4">
    <source>
        <dbReference type="ARBA" id="ARBA00022989"/>
    </source>
</evidence>
<keyword evidence="7" id="KW-0739">Sodium transport</keyword>
<keyword evidence="6 9" id="KW-0472">Membrane</keyword>
<keyword evidence="7" id="KW-0406">Ion transport</keyword>
<organism evidence="10 11">
    <name type="scientific">Monodon monoceros</name>
    <name type="common">Narwhal</name>
    <name type="synonym">Ceratodon monodon</name>
    <dbReference type="NCBI Taxonomy" id="40151"/>
    <lineage>
        <taxon>Eukaryota</taxon>
        <taxon>Metazoa</taxon>
        <taxon>Chordata</taxon>
        <taxon>Craniata</taxon>
        <taxon>Vertebrata</taxon>
        <taxon>Euteleostomi</taxon>
        <taxon>Mammalia</taxon>
        <taxon>Eutheria</taxon>
        <taxon>Laurasiatheria</taxon>
        <taxon>Artiodactyla</taxon>
        <taxon>Whippomorpha</taxon>
        <taxon>Cetacea</taxon>
        <taxon>Odontoceti</taxon>
        <taxon>Monodontidae</taxon>
        <taxon>Monodon</taxon>
    </lineage>
</organism>
<evidence type="ECO:0000256" key="1">
    <source>
        <dbReference type="ARBA" id="ARBA00004141"/>
    </source>
</evidence>
<evidence type="ECO:0000313" key="10">
    <source>
        <dbReference type="EMBL" id="TKC35768.1"/>
    </source>
</evidence>
<dbReference type="EMBL" id="RWIC01001446">
    <property type="protein sequence ID" value="TKC35768.1"/>
    <property type="molecule type" value="Genomic_DNA"/>
</dbReference>
<evidence type="ECO:0000256" key="7">
    <source>
        <dbReference type="ARBA" id="ARBA00023201"/>
    </source>
</evidence>
<feature type="region of interest" description="Disordered" evidence="8">
    <location>
        <begin position="148"/>
        <end position="189"/>
    </location>
</feature>
<feature type="transmembrane region" description="Helical" evidence="9">
    <location>
        <begin position="86"/>
        <end position="105"/>
    </location>
</feature>
<feature type="compositionally biased region" description="Basic and acidic residues" evidence="8">
    <location>
        <begin position="154"/>
        <end position="167"/>
    </location>
</feature>
<gene>
    <name evidence="10" type="ORF">EI555_015583</name>
</gene>